<dbReference type="Proteomes" id="UP000199586">
    <property type="component" value="Unassembled WGS sequence"/>
</dbReference>
<sequence length="52" mass="5830">MYRPRRAITLAAAPRLLARRRQRAGLVIADDAGQLNDVADMPDAVLHHRDQP</sequence>
<reference evidence="1 2" key="1">
    <citation type="submission" date="2016-10" db="EMBL/GenBank/DDBJ databases">
        <authorList>
            <person name="de Groot N.N."/>
        </authorList>
    </citation>
    <scope>NUCLEOTIDE SEQUENCE [LARGE SCALE GENOMIC DNA]</scope>
    <source>
        <strain evidence="1 2">CGMCC 1.9113</strain>
    </source>
</reference>
<dbReference type="AlphaFoldDB" id="A0A1I5U5L9"/>
<dbReference type="EMBL" id="FOXP01000010">
    <property type="protein sequence ID" value="SFP90548.1"/>
    <property type="molecule type" value="Genomic_DNA"/>
</dbReference>
<name>A0A1I5U5L9_9SPHN</name>
<keyword evidence="2" id="KW-1185">Reference proteome</keyword>
<accession>A0A1I5U5L9</accession>
<organism evidence="1 2">
    <name type="scientific">Sphingomonas rubra</name>
    <dbReference type="NCBI Taxonomy" id="634430"/>
    <lineage>
        <taxon>Bacteria</taxon>
        <taxon>Pseudomonadati</taxon>
        <taxon>Pseudomonadota</taxon>
        <taxon>Alphaproteobacteria</taxon>
        <taxon>Sphingomonadales</taxon>
        <taxon>Sphingomonadaceae</taxon>
        <taxon>Sphingomonas</taxon>
    </lineage>
</organism>
<dbReference type="RefSeq" id="WP_177200210.1">
    <property type="nucleotide sequence ID" value="NZ_FOXP01000010.1"/>
</dbReference>
<dbReference type="STRING" id="634430.SAMN04488241_110137"/>
<proteinExistence type="predicted"/>
<evidence type="ECO:0000313" key="2">
    <source>
        <dbReference type="Proteomes" id="UP000199586"/>
    </source>
</evidence>
<protein>
    <submittedName>
        <fullName evidence="1">Uncharacterized protein</fullName>
    </submittedName>
</protein>
<evidence type="ECO:0000313" key="1">
    <source>
        <dbReference type="EMBL" id="SFP90548.1"/>
    </source>
</evidence>
<gene>
    <name evidence="1" type="ORF">SAMN04488241_110137</name>
</gene>